<reference evidence="20" key="2">
    <citation type="submission" date="2021-04" db="EMBL/GenBank/DDBJ databases">
        <authorList>
            <person name="Gilroy R."/>
        </authorList>
    </citation>
    <scope>NUCLEOTIDE SEQUENCE</scope>
    <source>
        <strain evidence="20">CHK195-9823</strain>
    </source>
</reference>
<evidence type="ECO:0000256" key="3">
    <source>
        <dbReference type="ARBA" id="ARBA00001522"/>
    </source>
</evidence>
<comment type="catalytic activity">
    <reaction evidence="3">
        <text>adenosylcob(III)inamide + GTP = adenosylcob(III)inamide phosphate + GDP + H(+)</text>
        <dbReference type="Rhea" id="RHEA:15765"/>
        <dbReference type="ChEBI" id="CHEBI:2480"/>
        <dbReference type="ChEBI" id="CHEBI:15378"/>
        <dbReference type="ChEBI" id="CHEBI:37565"/>
        <dbReference type="ChEBI" id="CHEBI:58189"/>
        <dbReference type="ChEBI" id="CHEBI:58502"/>
        <dbReference type="EC" id="2.7.1.156"/>
    </reaction>
</comment>
<dbReference type="GO" id="GO:0043752">
    <property type="term" value="F:adenosylcobinamide kinase activity"/>
    <property type="evidence" value="ECO:0007669"/>
    <property type="project" value="UniProtKB-EC"/>
</dbReference>
<evidence type="ECO:0000256" key="11">
    <source>
        <dbReference type="ARBA" id="ARBA00022679"/>
    </source>
</evidence>
<dbReference type="EC" id="2.7.7.62" evidence="9"/>
<evidence type="ECO:0000256" key="10">
    <source>
        <dbReference type="ARBA" id="ARBA00022573"/>
    </source>
</evidence>
<dbReference type="PANTHER" id="PTHR34848">
    <property type="match status" value="1"/>
</dbReference>
<comment type="function">
    <text evidence="4">Catalyzes ATP-dependent phosphorylation of adenosylcobinamide and addition of GMP to adenosylcobinamide phosphate.</text>
</comment>
<sequence>MITLITGGSGSGKSAYAESVITGFGDFERIYIATMYPFDEESHARIRRHRKMRAKKNFQTLECYTGLKKLKVPAGSCVLLECMSNLVANEMYQEQGAKERTVEAVMEGIRSLSEQARELVVVTNEIFSDGIEYSPETVQYQAFLGQINQEIAKMAGNVTEVVYGIPLCHKNERKEGQKL</sequence>
<feature type="binding site" evidence="19">
    <location>
        <begin position="50"/>
        <end position="53"/>
    </location>
    <ligand>
        <name>GTP</name>
        <dbReference type="ChEBI" id="CHEBI:37565"/>
    </ligand>
</feature>
<dbReference type="PANTHER" id="PTHR34848:SF1">
    <property type="entry name" value="BIFUNCTIONAL ADENOSYLCOBALAMIN BIOSYNTHESIS PROTEIN COBU"/>
    <property type="match status" value="1"/>
</dbReference>
<dbReference type="SUPFAM" id="SSF52540">
    <property type="entry name" value="P-loop containing nucleoside triphosphate hydrolases"/>
    <property type="match status" value="1"/>
</dbReference>
<keyword evidence="14" id="KW-0067">ATP-binding</keyword>
<keyword evidence="12 19" id="KW-0547">Nucleotide-binding</keyword>
<dbReference type="EC" id="2.7.1.156" evidence="8"/>
<feature type="binding site" evidence="19">
    <location>
        <position position="62"/>
    </location>
    <ligand>
        <name>GTP</name>
        <dbReference type="ChEBI" id="CHEBI:37565"/>
    </ligand>
</feature>
<evidence type="ECO:0000256" key="14">
    <source>
        <dbReference type="ARBA" id="ARBA00022840"/>
    </source>
</evidence>
<gene>
    <name evidence="20" type="ORF">H9747_08185</name>
</gene>
<keyword evidence="20" id="KW-0548">Nucleotidyltransferase</keyword>
<comment type="catalytic activity">
    <reaction evidence="1">
        <text>adenosylcob(III)inamide + ATP = adenosylcob(III)inamide phosphate + ADP + H(+)</text>
        <dbReference type="Rhea" id="RHEA:15769"/>
        <dbReference type="ChEBI" id="CHEBI:2480"/>
        <dbReference type="ChEBI" id="CHEBI:15378"/>
        <dbReference type="ChEBI" id="CHEBI:30616"/>
        <dbReference type="ChEBI" id="CHEBI:58502"/>
        <dbReference type="ChEBI" id="CHEBI:456216"/>
        <dbReference type="EC" id="2.7.1.156"/>
    </reaction>
</comment>
<keyword evidence="15 19" id="KW-0342">GTP-binding</keyword>
<keyword evidence="11" id="KW-0808">Transferase</keyword>
<evidence type="ECO:0000256" key="5">
    <source>
        <dbReference type="ARBA" id="ARBA00004692"/>
    </source>
</evidence>
<accession>A0A9D1PEV1</accession>
<dbReference type="PIRSF" id="PIRSF006135">
    <property type="entry name" value="CobU"/>
    <property type="match status" value="1"/>
</dbReference>
<dbReference type="EMBL" id="DXIQ01000051">
    <property type="protein sequence ID" value="HIV38963.1"/>
    <property type="molecule type" value="Genomic_DNA"/>
</dbReference>
<evidence type="ECO:0000313" key="20">
    <source>
        <dbReference type="EMBL" id="HIV38963.1"/>
    </source>
</evidence>
<evidence type="ECO:0000256" key="1">
    <source>
        <dbReference type="ARBA" id="ARBA00000312"/>
    </source>
</evidence>
<protein>
    <recommendedName>
        <fullName evidence="16">Adenosylcobinamide kinase</fullName>
        <ecNumber evidence="8">2.7.1.156</ecNumber>
        <ecNumber evidence="9">2.7.7.62</ecNumber>
    </recommendedName>
    <alternativeName>
        <fullName evidence="17">Adenosylcobinamide-phosphate guanylyltransferase</fullName>
    </alternativeName>
</protein>
<dbReference type="GO" id="GO:0008820">
    <property type="term" value="F:cobinamide phosphate guanylyltransferase activity"/>
    <property type="evidence" value="ECO:0007669"/>
    <property type="project" value="UniProtKB-EC"/>
</dbReference>
<dbReference type="Gene3D" id="3.40.50.300">
    <property type="entry name" value="P-loop containing nucleotide triphosphate hydrolases"/>
    <property type="match status" value="1"/>
</dbReference>
<feature type="binding site" evidence="19">
    <location>
        <begin position="7"/>
        <end position="14"/>
    </location>
    <ligand>
        <name>GTP</name>
        <dbReference type="ChEBI" id="CHEBI:37565"/>
    </ligand>
</feature>
<evidence type="ECO:0000256" key="6">
    <source>
        <dbReference type="ARBA" id="ARBA00005159"/>
    </source>
</evidence>
<evidence type="ECO:0000256" key="18">
    <source>
        <dbReference type="PIRSR" id="PIRSR006135-1"/>
    </source>
</evidence>
<comment type="pathway">
    <text evidence="5">Cofactor biosynthesis; adenosylcobalamin biosynthesis; adenosylcobalamin from cob(II)yrinate a,c-diamide: step 6/7.</text>
</comment>
<dbReference type="Pfam" id="PF02283">
    <property type="entry name" value="CobU"/>
    <property type="match status" value="1"/>
</dbReference>
<evidence type="ECO:0000256" key="9">
    <source>
        <dbReference type="ARBA" id="ARBA00012523"/>
    </source>
</evidence>
<comment type="similarity">
    <text evidence="7">Belongs to the CobU/CobP family.</text>
</comment>
<dbReference type="GO" id="GO:0005524">
    <property type="term" value="F:ATP binding"/>
    <property type="evidence" value="ECO:0007669"/>
    <property type="project" value="UniProtKB-KW"/>
</dbReference>
<keyword evidence="13 20" id="KW-0418">Kinase</keyword>
<evidence type="ECO:0000313" key="21">
    <source>
        <dbReference type="Proteomes" id="UP000886814"/>
    </source>
</evidence>
<dbReference type="InterPro" id="IPR003203">
    <property type="entry name" value="CobU/CobP"/>
</dbReference>
<comment type="pathway">
    <text evidence="6">Cofactor biosynthesis; adenosylcobalamin biosynthesis; adenosylcobalamin from cob(II)yrinate a,c-diamide: step 5/7.</text>
</comment>
<dbReference type="GO" id="GO:0005525">
    <property type="term" value="F:GTP binding"/>
    <property type="evidence" value="ECO:0007669"/>
    <property type="project" value="UniProtKB-KW"/>
</dbReference>
<comment type="caution">
    <text evidence="20">The sequence shown here is derived from an EMBL/GenBank/DDBJ whole genome shotgun (WGS) entry which is preliminary data.</text>
</comment>
<feature type="binding site" evidence="19">
    <location>
        <position position="81"/>
    </location>
    <ligand>
        <name>GTP</name>
        <dbReference type="ChEBI" id="CHEBI:37565"/>
    </ligand>
</feature>
<proteinExistence type="inferred from homology"/>
<dbReference type="InterPro" id="IPR027417">
    <property type="entry name" value="P-loop_NTPase"/>
</dbReference>
<evidence type="ECO:0000256" key="7">
    <source>
        <dbReference type="ARBA" id="ARBA00007490"/>
    </source>
</evidence>
<dbReference type="AlphaFoldDB" id="A0A9D1PEV1"/>
<feature type="active site" description="GMP-histidine intermediate" evidence="18">
    <location>
        <position position="49"/>
    </location>
</feature>
<name>A0A9D1PEV1_9FIRM</name>
<reference evidence="20" key="1">
    <citation type="journal article" date="2021" name="PeerJ">
        <title>Extensive microbial diversity within the chicken gut microbiome revealed by metagenomics and culture.</title>
        <authorList>
            <person name="Gilroy R."/>
            <person name="Ravi A."/>
            <person name="Getino M."/>
            <person name="Pursley I."/>
            <person name="Horton D.L."/>
            <person name="Alikhan N.F."/>
            <person name="Baker D."/>
            <person name="Gharbi K."/>
            <person name="Hall N."/>
            <person name="Watson M."/>
            <person name="Adriaenssens E.M."/>
            <person name="Foster-Nyarko E."/>
            <person name="Jarju S."/>
            <person name="Secka A."/>
            <person name="Antonio M."/>
            <person name="Oren A."/>
            <person name="Chaudhuri R.R."/>
            <person name="La Ragione R."/>
            <person name="Hildebrand F."/>
            <person name="Pallen M.J."/>
        </authorList>
    </citation>
    <scope>NUCLEOTIDE SEQUENCE</scope>
    <source>
        <strain evidence="20">CHK195-9823</strain>
    </source>
</reference>
<comment type="catalytic activity">
    <reaction evidence="2">
        <text>adenosylcob(III)inamide phosphate + GTP + H(+) = adenosylcob(III)inamide-GDP + diphosphate</text>
        <dbReference type="Rhea" id="RHEA:22712"/>
        <dbReference type="ChEBI" id="CHEBI:15378"/>
        <dbReference type="ChEBI" id="CHEBI:33019"/>
        <dbReference type="ChEBI" id="CHEBI:37565"/>
        <dbReference type="ChEBI" id="CHEBI:58502"/>
        <dbReference type="ChEBI" id="CHEBI:60487"/>
        <dbReference type="EC" id="2.7.7.62"/>
    </reaction>
</comment>
<evidence type="ECO:0000256" key="19">
    <source>
        <dbReference type="PIRSR" id="PIRSR006135-2"/>
    </source>
</evidence>
<dbReference type="GO" id="GO:0009236">
    <property type="term" value="P:cobalamin biosynthetic process"/>
    <property type="evidence" value="ECO:0007669"/>
    <property type="project" value="UniProtKB-KW"/>
</dbReference>
<dbReference type="CDD" id="cd00544">
    <property type="entry name" value="CobU"/>
    <property type="match status" value="1"/>
</dbReference>
<evidence type="ECO:0000256" key="17">
    <source>
        <dbReference type="ARBA" id="ARBA00030571"/>
    </source>
</evidence>
<evidence type="ECO:0000256" key="12">
    <source>
        <dbReference type="ARBA" id="ARBA00022741"/>
    </source>
</evidence>
<evidence type="ECO:0000256" key="4">
    <source>
        <dbReference type="ARBA" id="ARBA00003889"/>
    </source>
</evidence>
<keyword evidence="10" id="KW-0169">Cobalamin biosynthesis</keyword>
<evidence type="ECO:0000256" key="16">
    <source>
        <dbReference type="ARBA" id="ARBA00029570"/>
    </source>
</evidence>
<dbReference type="Proteomes" id="UP000886814">
    <property type="component" value="Unassembled WGS sequence"/>
</dbReference>
<evidence type="ECO:0000256" key="8">
    <source>
        <dbReference type="ARBA" id="ARBA00012016"/>
    </source>
</evidence>
<evidence type="ECO:0000256" key="13">
    <source>
        <dbReference type="ARBA" id="ARBA00022777"/>
    </source>
</evidence>
<organism evidence="20 21">
    <name type="scientific">Candidatus Blautia stercorigallinarum</name>
    <dbReference type="NCBI Taxonomy" id="2838501"/>
    <lineage>
        <taxon>Bacteria</taxon>
        <taxon>Bacillati</taxon>
        <taxon>Bacillota</taxon>
        <taxon>Clostridia</taxon>
        <taxon>Lachnospirales</taxon>
        <taxon>Lachnospiraceae</taxon>
        <taxon>Blautia</taxon>
    </lineage>
</organism>
<evidence type="ECO:0000256" key="2">
    <source>
        <dbReference type="ARBA" id="ARBA00000711"/>
    </source>
</evidence>
<evidence type="ECO:0000256" key="15">
    <source>
        <dbReference type="ARBA" id="ARBA00023134"/>
    </source>
</evidence>